<feature type="transmembrane region" description="Helical" evidence="1">
    <location>
        <begin position="196"/>
        <end position="220"/>
    </location>
</feature>
<accession>A0ABQ5R9T7</accession>
<protein>
    <submittedName>
        <fullName evidence="2">Uncharacterized protein</fullName>
    </submittedName>
</protein>
<feature type="transmembrane region" description="Helical" evidence="1">
    <location>
        <begin position="159"/>
        <end position="184"/>
    </location>
</feature>
<sequence>MKSPERKTNGVDGNDAWDDYVAAARRLDAVRRGAATAASEQAQAAHRAREELSALRARLGVERGRLLQMGVPEAELSPSPSEVSLAAQAMAGGPVPVRASLESARAVVTGAAQLAVQQGTARGETPVWLRNLMVYGPFGFVVLIVQVALYATAGTELPLFAVLCGLTMPAAAFGLSWLTIGWSFDRSPEGTVDRTPLLGIAVCFAPVLVTCMGVGLLSLFN</sequence>
<reference evidence="2" key="1">
    <citation type="submission" date="2022-12" db="EMBL/GenBank/DDBJ databases">
        <title>New Phytohabitans aurantiacus sp. RD004123 nov., an actinomycete isolated from soil.</title>
        <authorList>
            <person name="Triningsih D.W."/>
            <person name="Harunari E."/>
            <person name="Igarashi Y."/>
        </authorList>
    </citation>
    <scope>NUCLEOTIDE SEQUENCE</scope>
    <source>
        <strain evidence="2">RD004123</strain>
    </source>
</reference>
<dbReference type="EMBL" id="BSDI01000087">
    <property type="protein sequence ID" value="GLI03526.1"/>
    <property type="molecule type" value="Genomic_DNA"/>
</dbReference>
<keyword evidence="1" id="KW-1133">Transmembrane helix</keyword>
<comment type="caution">
    <text evidence="2">The sequence shown here is derived from an EMBL/GenBank/DDBJ whole genome shotgun (WGS) entry which is preliminary data.</text>
</comment>
<organism evidence="2 3">
    <name type="scientific">Phytohabitans aurantiacus</name>
    <dbReference type="NCBI Taxonomy" id="3016789"/>
    <lineage>
        <taxon>Bacteria</taxon>
        <taxon>Bacillati</taxon>
        <taxon>Actinomycetota</taxon>
        <taxon>Actinomycetes</taxon>
        <taxon>Micromonosporales</taxon>
        <taxon>Micromonosporaceae</taxon>
    </lineage>
</organism>
<keyword evidence="1" id="KW-0472">Membrane</keyword>
<evidence type="ECO:0000313" key="2">
    <source>
        <dbReference type="EMBL" id="GLI03526.1"/>
    </source>
</evidence>
<keyword evidence="1" id="KW-0812">Transmembrane</keyword>
<gene>
    <name evidence="2" type="ORF">Pa4123_88040</name>
</gene>
<evidence type="ECO:0000256" key="1">
    <source>
        <dbReference type="SAM" id="Phobius"/>
    </source>
</evidence>
<dbReference type="Proteomes" id="UP001144280">
    <property type="component" value="Unassembled WGS sequence"/>
</dbReference>
<keyword evidence="3" id="KW-1185">Reference proteome</keyword>
<dbReference type="RefSeq" id="WP_281905804.1">
    <property type="nucleotide sequence ID" value="NZ_BSDI01000087.1"/>
</dbReference>
<name>A0ABQ5R9T7_9ACTN</name>
<proteinExistence type="predicted"/>
<feature type="transmembrane region" description="Helical" evidence="1">
    <location>
        <begin position="132"/>
        <end position="153"/>
    </location>
</feature>
<evidence type="ECO:0000313" key="3">
    <source>
        <dbReference type="Proteomes" id="UP001144280"/>
    </source>
</evidence>